<feature type="transmembrane region" description="Helical" evidence="6">
    <location>
        <begin position="50"/>
        <end position="69"/>
    </location>
</feature>
<feature type="transmembrane region" description="Helical" evidence="6">
    <location>
        <begin position="12"/>
        <end position="30"/>
    </location>
</feature>
<keyword evidence="4 6" id="KW-1133">Transmembrane helix</keyword>
<dbReference type="PANTHER" id="PTHR30250">
    <property type="entry name" value="PST FAMILY PREDICTED COLANIC ACID TRANSPORTER"/>
    <property type="match status" value="1"/>
</dbReference>
<comment type="caution">
    <text evidence="7">The sequence shown here is derived from an EMBL/GenBank/DDBJ whole genome shotgun (WGS) entry which is preliminary data.</text>
</comment>
<keyword evidence="2" id="KW-1003">Cell membrane</keyword>
<evidence type="ECO:0000256" key="2">
    <source>
        <dbReference type="ARBA" id="ARBA00022475"/>
    </source>
</evidence>
<feature type="transmembrane region" description="Helical" evidence="6">
    <location>
        <begin position="165"/>
        <end position="183"/>
    </location>
</feature>
<dbReference type="Pfam" id="PF01943">
    <property type="entry name" value="Polysacc_synt"/>
    <property type="match status" value="1"/>
</dbReference>
<name>A0ABW1WCQ9_9BACL</name>
<dbReference type="CDD" id="cd13124">
    <property type="entry name" value="MATE_SpoVB_like"/>
    <property type="match status" value="1"/>
</dbReference>
<feature type="transmembrane region" description="Helical" evidence="6">
    <location>
        <begin position="493"/>
        <end position="511"/>
    </location>
</feature>
<feature type="transmembrane region" description="Helical" evidence="6">
    <location>
        <begin position="124"/>
        <end position="144"/>
    </location>
</feature>
<dbReference type="PANTHER" id="PTHR30250:SF21">
    <property type="entry name" value="LIPID II FLIPPASE MURJ"/>
    <property type="match status" value="1"/>
</dbReference>
<evidence type="ECO:0000256" key="1">
    <source>
        <dbReference type="ARBA" id="ARBA00004651"/>
    </source>
</evidence>
<reference evidence="8" key="1">
    <citation type="journal article" date="2019" name="Int. J. Syst. Evol. Microbiol.">
        <title>The Global Catalogue of Microorganisms (GCM) 10K type strain sequencing project: providing services to taxonomists for standard genome sequencing and annotation.</title>
        <authorList>
            <consortium name="The Broad Institute Genomics Platform"/>
            <consortium name="The Broad Institute Genome Sequencing Center for Infectious Disease"/>
            <person name="Wu L."/>
            <person name="Ma J."/>
        </authorList>
    </citation>
    <scope>NUCLEOTIDE SEQUENCE [LARGE SCALE GENOMIC DNA]</scope>
    <source>
        <strain evidence="8">CCUG 42001</strain>
    </source>
</reference>
<gene>
    <name evidence="7" type="ORF">ACFP7A_01960</name>
</gene>
<evidence type="ECO:0000256" key="3">
    <source>
        <dbReference type="ARBA" id="ARBA00022692"/>
    </source>
</evidence>
<dbReference type="InterPro" id="IPR002797">
    <property type="entry name" value="Polysacc_synth"/>
</dbReference>
<feature type="transmembrane region" description="Helical" evidence="6">
    <location>
        <begin position="189"/>
        <end position="210"/>
    </location>
</feature>
<sequence>MSASKMIRGTMILTIAAFSSRLLGILFVIPYNALTGTEGSFLYQYAYTPYAIMLSISTMGLPLAVSKFVSKYNALGDYESGKRLFKSGIVLMSITGLIGFMILFLGAPNIVATYGVPSAEVPNVILVTRVVSIAILVVPVMSLLRGYFQGFQSMGPTAVSQVVEQIIRVGFILVSAFLVMKVFNGSAVTAASLATFAAFVGAVAGLYVMLQYWVARRPYLNKLEQTLTRRSKISYLSMYKELVTYAVPFVAVGIAMQLYQLIDQVMAYHYLEYSADVTKKVITDLTMNDQKMVMIPVTLATSLAVSAVPAIIQSYSVGRLKDVNNKITQAFELVLFLTIPASIGLSLLGYMVHGLLFEIDPVDLAIGGRILMWYAPTAIFFALFQVTASILQGINHQRVTLFSLGAGVLVKILLNPVSMKLFGMVGPVIATDIGYTLCILINLIAIKRATDYHYSNIANQLIHIIGYTVMMGLVIQLIFLIFGGHSPSSKGEAIVVILLSVLLGAAVYLLLAKWTGLLRRVVGNFRGKQAE</sequence>
<feature type="transmembrane region" description="Helical" evidence="6">
    <location>
        <begin position="242"/>
        <end position="262"/>
    </location>
</feature>
<evidence type="ECO:0000256" key="5">
    <source>
        <dbReference type="ARBA" id="ARBA00023136"/>
    </source>
</evidence>
<feature type="transmembrane region" description="Helical" evidence="6">
    <location>
        <begin position="89"/>
        <end position="112"/>
    </location>
</feature>
<protein>
    <submittedName>
        <fullName evidence="7">Oligosaccharide flippase family protein</fullName>
    </submittedName>
</protein>
<feature type="transmembrane region" description="Helical" evidence="6">
    <location>
        <begin position="457"/>
        <end position="481"/>
    </location>
</feature>
<dbReference type="PIRSF" id="PIRSF038958">
    <property type="entry name" value="PG_synth_SpoVB"/>
    <property type="match status" value="1"/>
</dbReference>
<evidence type="ECO:0000256" key="6">
    <source>
        <dbReference type="SAM" id="Phobius"/>
    </source>
</evidence>
<dbReference type="InterPro" id="IPR024923">
    <property type="entry name" value="PG_synth_SpoVB"/>
</dbReference>
<evidence type="ECO:0000313" key="8">
    <source>
        <dbReference type="Proteomes" id="UP001596267"/>
    </source>
</evidence>
<evidence type="ECO:0000256" key="4">
    <source>
        <dbReference type="ARBA" id="ARBA00022989"/>
    </source>
</evidence>
<comment type="subcellular location">
    <subcellularLocation>
        <location evidence="1">Cell membrane</location>
        <topology evidence="1">Multi-pass membrane protein</topology>
    </subcellularLocation>
</comment>
<dbReference type="Proteomes" id="UP001596267">
    <property type="component" value="Unassembled WGS sequence"/>
</dbReference>
<keyword evidence="8" id="KW-1185">Reference proteome</keyword>
<feature type="transmembrane region" description="Helical" evidence="6">
    <location>
        <begin position="333"/>
        <end position="352"/>
    </location>
</feature>
<evidence type="ECO:0000313" key="7">
    <source>
        <dbReference type="EMBL" id="MFC6385352.1"/>
    </source>
</evidence>
<feature type="transmembrane region" description="Helical" evidence="6">
    <location>
        <begin position="293"/>
        <end position="312"/>
    </location>
</feature>
<keyword evidence="5 6" id="KW-0472">Membrane</keyword>
<keyword evidence="3 6" id="KW-0812">Transmembrane</keyword>
<accession>A0ABW1WCQ9</accession>
<proteinExistence type="predicted"/>
<dbReference type="RefSeq" id="WP_253054330.1">
    <property type="nucleotide sequence ID" value="NZ_JAMXWN010000007.1"/>
</dbReference>
<organism evidence="7 8">
    <name type="scientific">Sporolactobacillus kofuensis</name>
    <dbReference type="NCBI Taxonomy" id="269672"/>
    <lineage>
        <taxon>Bacteria</taxon>
        <taxon>Bacillati</taxon>
        <taxon>Bacillota</taxon>
        <taxon>Bacilli</taxon>
        <taxon>Bacillales</taxon>
        <taxon>Sporolactobacillaceae</taxon>
        <taxon>Sporolactobacillus</taxon>
    </lineage>
</organism>
<feature type="transmembrane region" description="Helical" evidence="6">
    <location>
        <begin position="372"/>
        <end position="392"/>
    </location>
</feature>
<dbReference type="InterPro" id="IPR050833">
    <property type="entry name" value="Poly_Biosynth_Transport"/>
</dbReference>
<feature type="transmembrane region" description="Helical" evidence="6">
    <location>
        <begin position="399"/>
        <end position="418"/>
    </location>
</feature>
<dbReference type="EMBL" id="JBHSTQ010000001">
    <property type="protein sequence ID" value="MFC6385352.1"/>
    <property type="molecule type" value="Genomic_DNA"/>
</dbReference>
<feature type="transmembrane region" description="Helical" evidence="6">
    <location>
        <begin position="424"/>
        <end position="445"/>
    </location>
</feature>